<dbReference type="InterPro" id="IPR019372">
    <property type="entry name" value="LHFPL"/>
</dbReference>
<comment type="subcellular location">
    <subcellularLocation>
        <location evidence="1">Membrane</location>
        <topology evidence="1">Multi-pass membrane protein</topology>
    </subcellularLocation>
</comment>
<dbReference type="Proteomes" id="UP000078200">
    <property type="component" value="Unassembled WGS sequence"/>
</dbReference>
<dbReference type="EnsemblMetazoa" id="GAUT000155-RA">
    <property type="protein sequence ID" value="GAUT000155-PA"/>
    <property type="gene ID" value="GAUT000155"/>
</dbReference>
<dbReference type="PANTHER" id="PTHR12489">
    <property type="entry name" value="LIPOMA HMGIC FUSION PARTNER-LIKE PROTEIN"/>
    <property type="match status" value="1"/>
</dbReference>
<dbReference type="AlphaFoldDB" id="A0A1A9UCQ8"/>
<keyword evidence="7" id="KW-1185">Reference proteome</keyword>
<evidence type="ECO:0000313" key="7">
    <source>
        <dbReference type="Proteomes" id="UP000078200"/>
    </source>
</evidence>
<sequence length="244" mass="26262">MCYIIITGGSLIWFLLTLIADMLIASAIVTPKWLIGPAAYTFAVTSQSSQQENVTKSTAISETPITTTTTTAVRYPSVGIYTRCKAMKDIGFHCGPFDLDGFATDSSIYPTAWKASMFFISLGFVLLTLTVLCTLISCCRQSVFGKSIHNMTACAQVIAGISVMLALFLHPVGWSAARVQLLCGPDAEPFYAAGCSIGISFYCAATGILLCFMCAGISIKAESSNMRSHVKRRVEEGERLVCIP</sequence>
<proteinExistence type="predicted"/>
<dbReference type="Gene3D" id="1.20.140.150">
    <property type="match status" value="1"/>
</dbReference>
<dbReference type="GO" id="GO:0016020">
    <property type="term" value="C:membrane"/>
    <property type="evidence" value="ECO:0007669"/>
    <property type="project" value="UniProtKB-SubCell"/>
</dbReference>
<evidence type="ECO:0000256" key="1">
    <source>
        <dbReference type="ARBA" id="ARBA00004141"/>
    </source>
</evidence>
<evidence type="ECO:0000256" key="5">
    <source>
        <dbReference type="SAM" id="Phobius"/>
    </source>
</evidence>
<evidence type="ECO:0000313" key="6">
    <source>
        <dbReference type="EnsemblMetazoa" id="GAUT000155-PA"/>
    </source>
</evidence>
<dbReference type="VEuPathDB" id="VectorBase:GAUT000155"/>
<feature type="transmembrane region" description="Helical" evidence="5">
    <location>
        <begin position="117"/>
        <end position="139"/>
    </location>
</feature>
<feature type="transmembrane region" description="Helical" evidence="5">
    <location>
        <begin position="12"/>
        <end position="35"/>
    </location>
</feature>
<keyword evidence="2 5" id="KW-0812">Transmembrane</keyword>
<dbReference type="Pfam" id="PF10242">
    <property type="entry name" value="L_HMGIC_fpl"/>
    <property type="match status" value="1"/>
</dbReference>
<reference evidence="6" key="1">
    <citation type="submission" date="2020-05" db="UniProtKB">
        <authorList>
            <consortium name="EnsemblMetazoa"/>
        </authorList>
    </citation>
    <scope>IDENTIFICATION</scope>
    <source>
        <strain evidence="6">TTRI</strain>
    </source>
</reference>
<name>A0A1A9UCQ8_GLOAU</name>
<keyword evidence="3 5" id="KW-1133">Transmembrane helix</keyword>
<evidence type="ECO:0000256" key="4">
    <source>
        <dbReference type="ARBA" id="ARBA00023136"/>
    </source>
</evidence>
<keyword evidence="4 5" id="KW-0472">Membrane</keyword>
<evidence type="ECO:0000256" key="2">
    <source>
        <dbReference type="ARBA" id="ARBA00022692"/>
    </source>
</evidence>
<evidence type="ECO:0008006" key="8">
    <source>
        <dbReference type="Google" id="ProtNLM"/>
    </source>
</evidence>
<evidence type="ECO:0000256" key="3">
    <source>
        <dbReference type="ARBA" id="ARBA00022989"/>
    </source>
</evidence>
<dbReference type="STRING" id="7395.A0A1A9UCQ8"/>
<accession>A0A1A9UCQ8</accession>
<feature type="transmembrane region" description="Helical" evidence="5">
    <location>
        <begin position="190"/>
        <end position="219"/>
    </location>
</feature>
<organism evidence="6 7">
    <name type="scientific">Glossina austeni</name>
    <name type="common">Savannah tsetse fly</name>
    <dbReference type="NCBI Taxonomy" id="7395"/>
    <lineage>
        <taxon>Eukaryota</taxon>
        <taxon>Metazoa</taxon>
        <taxon>Ecdysozoa</taxon>
        <taxon>Arthropoda</taxon>
        <taxon>Hexapoda</taxon>
        <taxon>Insecta</taxon>
        <taxon>Pterygota</taxon>
        <taxon>Neoptera</taxon>
        <taxon>Endopterygota</taxon>
        <taxon>Diptera</taxon>
        <taxon>Brachycera</taxon>
        <taxon>Muscomorpha</taxon>
        <taxon>Hippoboscoidea</taxon>
        <taxon>Glossinidae</taxon>
        <taxon>Glossina</taxon>
    </lineage>
</organism>
<protein>
    <recommendedName>
        <fullName evidence="8">Lipoma HMGIC fusion partner-like 2 protein</fullName>
    </recommendedName>
</protein>
<feature type="transmembrane region" description="Helical" evidence="5">
    <location>
        <begin position="151"/>
        <end position="170"/>
    </location>
</feature>
<dbReference type="PANTHER" id="PTHR12489:SF19">
    <property type="entry name" value="LHFPL TETRASPAN SUBFAMILY MEMBER 2 PROTEIN"/>
    <property type="match status" value="1"/>
</dbReference>